<proteinExistence type="predicted"/>
<protein>
    <submittedName>
        <fullName evidence="2">Uncharacterized protein</fullName>
    </submittedName>
</protein>
<reference evidence="2 3" key="1">
    <citation type="submission" date="2024-08" db="EMBL/GenBank/DDBJ databases">
        <authorList>
            <person name="Cucini C."/>
            <person name="Frati F."/>
        </authorList>
    </citation>
    <scope>NUCLEOTIDE SEQUENCE [LARGE SCALE GENOMIC DNA]</scope>
</reference>
<name>A0ABP1R402_9HEXA</name>
<keyword evidence="1" id="KW-0175">Coiled coil</keyword>
<evidence type="ECO:0000313" key="2">
    <source>
        <dbReference type="EMBL" id="CAL8115520.1"/>
    </source>
</evidence>
<organism evidence="2 3">
    <name type="scientific">Orchesella dallaii</name>
    <dbReference type="NCBI Taxonomy" id="48710"/>
    <lineage>
        <taxon>Eukaryota</taxon>
        <taxon>Metazoa</taxon>
        <taxon>Ecdysozoa</taxon>
        <taxon>Arthropoda</taxon>
        <taxon>Hexapoda</taxon>
        <taxon>Collembola</taxon>
        <taxon>Entomobryomorpha</taxon>
        <taxon>Entomobryoidea</taxon>
        <taxon>Orchesellidae</taxon>
        <taxon>Orchesellinae</taxon>
        <taxon>Orchesella</taxon>
    </lineage>
</organism>
<feature type="coiled-coil region" evidence="1">
    <location>
        <begin position="23"/>
        <end position="65"/>
    </location>
</feature>
<dbReference type="EMBL" id="CAXLJM020000051">
    <property type="protein sequence ID" value="CAL8115520.1"/>
    <property type="molecule type" value="Genomic_DNA"/>
</dbReference>
<gene>
    <name evidence="2" type="ORF">ODALV1_LOCUS16892</name>
</gene>
<feature type="coiled-coil region" evidence="1">
    <location>
        <begin position="579"/>
        <end position="606"/>
    </location>
</feature>
<evidence type="ECO:0000313" key="3">
    <source>
        <dbReference type="Proteomes" id="UP001642540"/>
    </source>
</evidence>
<evidence type="ECO:0000256" key="1">
    <source>
        <dbReference type="SAM" id="Coils"/>
    </source>
</evidence>
<accession>A0ABP1R402</accession>
<keyword evidence="3" id="KW-1185">Reference proteome</keyword>
<dbReference type="Proteomes" id="UP001642540">
    <property type="component" value="Unassembled WGS sequence"/>
</dbReference>
<comment type="caution">
    <text evidence="2">The sequence shown here is derived from an EMBL/GenBank/DDBJ whole genome shotgun (WGS) entry which is preliminary data.</text>
</comment>
<sequence length="702" mass="81368">MAARDGAGFFIDLTNYNMMQNQIASLNLELIEKNNSIQSLKETIEKKEEELVEEARKIVELTEDNYTKRKMLEKAQCDNVRYQTRLAESFQRADELDHLLRAQAHTERKLSNEAGCLLKTTKDTVSTIETLHNRLDRNKQVEDANQKHTKRFRKDLDDMLNNVVSTLHQAKEKHVLQVVDIVRRIDERKPAKIRVTDDFEKRLTIFLNTFIIFSELAKTCLDNLKSSVSSTLSNANRHSLDEADTGVKKMAEMKKSLAEMLQSMKSQFGTMKTDIAKLKTMMAKQFDELEEQVKTVLVHDMDEFSRLETVLMNVKSSFKTLADEFEGNDRFFELRQDKYKERYQHKMDLILKSLEELKMDTDEYFDGTADAHKQLMGKFNVSKVDCNTMLSDEVKTLRASKAVPEKLSSNFTQFREKNVTAHQKQLSNLHEKIDFRIQASRQIEKKVNAVATTHTDMISERLNYMTKHNEKIALELNYDLARINPTIEDLRSGFDKLKAYGTRMLKGLTTSELDFAQSLRDLTNEQVTHLSTNMESATSEVKKISGFQNEFWERNYSHDAPTGATPMKREYQYPTLLGSSSEERQRKESEAKVLEIEAQERNEQQRAWGEQEIKRREMHRKTQMELDSVLKTSLRPLKDLLQEFGRPKTVDKLQEEENKDAMLVLKGEVEVGKHVKTICKAPNITSIPNVEEKENAKPCNMT</sequence>